<reference evidence="2 3" key="1">
    <citation type="submission" date="2020-11" db="EMBL/GenBank/DDBJ databases">
        <title>Treponema Peruensis nv. sp., first commensal Treponema isolated from human feces.</title>
        <authorList>
            <person name="Belkhou C."/>
            <person name="Raes J."/>
        </authorList>
    </citation>
    <scope>NUCLEOTIDE SEQUENCE [LARGE SCALE GENOMIC DNA]</scope>
    <source>
        <strain evidence="2 3">RCC2812</strain>
    </source>
</reference>
<dbReference type="Proteomes" id="UP000595224">
    <property type="component" value="Chromosome"/>
</dbReference>
<accession>A0A7T3RCS0</accession>
<dbReference type="AlphaFoldDB" id="A0A7T3RCS0"/>
<dbReference type="Pfam" id="PF17761">
    <property type="entry name" value="DUF1016_N"/>
    <property type="match status" value="1"/>
</dbReference>
<evidence type="ECO:0000259" key="1">
    <source>
        <dbReference type="Pfam" id="PF17761"/>
    </source>
</evidence>
<dbReference type="KEGG" id="tper:IWA51_10360"/>
<dbReference type="RefSeq" id="WP_198442361.1">
    <property type="nucleotide sequence ID" value="NZ_CBCSHE010000008.1"/>
</dbReference>
<dbReference type="EMBL" id="CP064936">
    <property type="protein sequence ID" value="QQA00651.1"/>
    <property type="molecule type" value="Genomic_DNA"/>
</dbReference>
<gene>
    <name evidence="2" type="ORF">IWA51_10360</name>
</gene>
<protein>
    <recommendedName>
        <fullName evidence="1">YhcG N-terminal domain-containing protein</fullName>
    </recommendedName>
</protein>
<proteinExistence type="predicted"/>
<organism evidence="2 3">
    <name type="scientific">Treponema peruense</name>
    <dbReference type="NCBI Taxonomy" id="2787628"/>
    <lineage>
        <taxon>Bacteria</taxon>
        <taxon>Pseudomonadati</taxon>
        <taxon>Spirochaetota</taxon>
        <taxon>Spirochaetia</taxon>
        <taxon>Spirochaetales</taxon>
        <taxon>Treponemataceae</taxon>
        <taxon>Treponema</taxon>
    </lineage>
</organism>
<dbReference type="InterPro" id="IPR053148">
    <property type="entry name" value="PD-DEXK-like_domain"/>
</dbReference>
<keyword evidence="3" id="KW-1185">Reference proteome</keyword>
<evidence type="ECO:0000313" key="2">
    <source>
        <dbReference type="EMBL" id="QQA00651.1"/>
    </source>
</evidence>
<sequence>MEQELITAVEAVKKTILQSQYQAAKETTRVQLILYYGIGRYLSSKKGKKNWGTSVLETISSQLRKELPGLRGFSATSLKKMRLFYENWSFLEDSDSSVMTDELPEKLNSSDTSDELTAIIPISDFKLSGINLVDFPVEDFFKVPFSHHITIFSKVKNLQECYYYIHRVVEENLQVDTPVTSEEIKAVAGRINKKLAEINGLDDEESYNQKLWIA</sequence>
<dbReference type="InterPro" id="IPR041527">
    <property type="entry name" value="YhcG_N"/>
</dbReference>
<dbReference type="PANTHER" id="PTHR30547:SF0">
    <property type="entry name" value="BLR8175 PROTEIN"/>
    <property type="match status" value="1"/>
</dbReference>
<evidence type="ECO:0000313" key="3">
    <source>
        <dbReference type="Proteomes" id="UP000595224"/>
    </source>
</evidence>
<dbReference type="PANTHER" id="PTHR30547">
    <property type="entry name" value="UNCHARACTERIZED PROTEIN YHCG-RELATED"/>
    <property type="match status" value="1"/>
</dbReference>
<name>A0A7T3RCS0_9SPIR</name>
<feature type="domain" description="YhcG N-terminal" evidence="1">
    <location>
        <begin position="12"/>
        <end position="92"/>
    </location>
</feature>